<protein>
    <submittedName>
        <fullName evidence="1">Uncharacterized protein</fullName>
    </submittedName>
</protein>
<dbReference type="Proteomes" id="UP000823775">
    <property type="component" value="Unassembled WGS sequence"/>
</dbReference>
<dbReference type="SUPFAM" id="SSF47923">
    <property type="entry name" value="Ypt/Rab-GAP domain of gyp1p"/>
    <property type="match status" value="2"/>
</dbReference>
<name>A0ABS8TGT9_DATST</name>
<comment type="caution">
    <text evidence="1">The sequence shown here is derived from an EMBL/GenBank/DDBJ whole genome shotgun (WGS) entry which is preliminary data.</text>
</comment>
<evidence type="ECO:0000313" key="2">
    <source>
        <dbReference type="Proteomes" id="UP000823775"/>
    </source>
</evidence>
<evidence type="ECO:0000313" key="1">
    <source>
        <dbReference type="EMBL" id="MCD7470712.1"/>
    </source>
</evidence>
<reference evidence="1 2" key="1">
    <citation type="journal article" date="2021" name="BMC Genomics">
        <title>Datura genome reveals duplications of psychoactive alkaloid biosynthetic genes and high mutation rate following tissue culture.</title>
        <authorList>
            <person name="Rajewski A."/>
            <person name="Carter-House D."/>
            <person name="Stajich J."/>
            <person name="Litt A."/>
        </authorList>
    </citation>
    <scope>NUCLEOTIDE SEQUENCE [LARGE SCALE GENOMIC DNA]</scope>
    <source>
        <strain evidence="1">AR-01</strain>
    </source>
</reference>
<dbReference type="EMBL" id="JACEIK010001598">
    <property type="protein sequence ID" value="MCD7470712.1"/>
    <property type="molecule type" value="Genomic_DNA"/>
</dbReference>
<accession>A0ABS8TGT9</accession>
<sequence>MFKKLPEDVPVPADPLSGLASWTPSESHRLGASKKEDILWRSRTWSTKEVWRFLLGYHSFDSTYAEREYLCSISKEQAKRFTKIRERKGLIEKDVLNTFAFLLFPHLKNNIITDREFEFEQTMRLWEVLWTHYRSEHLHLDAEAFVYMCRENGEACIPPGTPPSLPVDDASMYYQQDDDDVL</sequence>
<proteinExistence type="predicted"/>
<organism evidence="1 2">
    <name type="scientific">Datura stramonium</name>
    <name type="common">Jimsonweed</name>
    <name type="synonym">Common thornapple</name>
    <dbReference type="NCBI Taxonomy" id="4076"/>
    <lineage>
        <taxon>Eukaryota</taxon>
        <taxon>Viridiplantae</taxon>
        <taxon>Streptophyta</taxon>
        <taxon>Embryophyta</taxon>
        <taxon>Tracheophyta</taxon>
        <taxon>Spermatophyta</taxon>
        <taxon>Magnoliopsida</taxon>
        <taxon>eudicotyledons</taxon>
        <taxon>Gunneridae</taxon>
        <taxon>Pentapetalae</taxon>
        <taxon>asterids</taxon>
        <taxon>lamiids</taxon>
        <taxon>Solanales</taxon>
        <taxon>Solanaceae</taxon>
        <taxon>Solanoideae</taxon>
        <taxon>Datureae</taxon>
        <taxon>Datura</taxon>
    </lineage>
</organism>
<gene>
    <name evidence="1" type="ORF">HAX54_010737</name>
</gene>
<keyword evidence="2" id="KW-1185">Reference proteome</keyword>
<dbReference type="InterPro" id="IPR035969">
    <property type="entry name" value="Rab-GAP_TBC_sf"/>
</dbReference>